<sequence>MSSGDEQNDILKGGHAPAEKIAGGVRIARKTRVISELERKADEEHKDQESNNDDAVEQSRNVLARSGLAAKTNKDYPEEAVRIYHDKPTQPQHQKPTKSVNTFLFQPSKQ</sequence>
<dbReference type="WBParaSite" id="TCLT_0000189501-mRNA-1">
    <property type="protein sequence ID" value="TCLT_0000189501-mRNA-1"/>
    <property type="gene ID" value="TCLT_0000189501"/>
</dbReference>
<feature type="compositionally biased region" description="Basic and acidic residues" evidence="1">
    <location>
        <begin position="33"/>
        <end position="49"/>
    </location>
</feature>
<dbReference type="STRING" id="103827.A0A0N5CNW8"/>
<reference evidence="4" key="1">
    <citation type="submission" date="2017-02" db="UniProtKB">
        <authorList>
            <consortium name="WormBaseParasite"/>
        </authorList>
    </citation>
    <scope>IDENTIFICATION</scope>
</reference>
<proteinExistence type="predicted"/>
<evidence type="ECO:0000313" key="3">
    <source>
        <dbReference type="Proteomes" id="UP000276776"/>
    </source>
</evidence>
<feature type="region of interest" description="Disordered" evidence="1">
    <location>
        <begin position="1"/>
        <end position="110"/>
    </location>
</feature>
<dbReference type="Proteomes" id="UP000276776">
    <property type="component" value="Unassembled WGS sequence"/>
</dbReference>
<dbReference type="InterPro" id="IPR024130">
    <property type="entry name" value="DAP1/DAPL1"/>
</dbReference>
<gene>
    <name evidence="2" type="ORF">TCLT_LOCUS1896</name>
</gene>
<accession>A0A0N5CNW8</accession>
<dbReference type="OMA" id="AYHDKQI"/>
<feature type="compositionally biased region" description="Polar residues" evidence="1">
    <location>
        <begin position="89"/>
        <end position="110"/>
    </location>
</feature>
<keyword evidence="3" id="KW-1185">Reference proteome</keyword>
<protein>
    <submittedName>
        <fullName evidence="4">WH2 domain-containing protein</fullName>
    </submittedName>
</protein>
<reference evidence="2 3" key="2">
    <citation type="submission" date="2018-11" db="EMBL/GenBank/DDBJ databases">
        <authorList>
            <consortium name="Pathogen Informatics"/>
        </authorList>
    </citation>
    <scope>NUCLEOTIDE SEQUENCE [LARGE SCALE GENOMIC DNA]</scope>
</reference>
<evidence type="ECO:0000313" key="2">
    <source>
        <dbReference type="EMBL" id="VDM97586.1"/>
    </source>
</evidence>
<feature type="compositionally biased region" description="Basic and acidic residues" evidence="1">
    <location>
        <begin position="72"/>
        <end position="88"/>
    </location>
</feature>
<dbReference type="OrthoDB" id="5973225at2759"/>
<organism evidence="4">
    <name type="scientific">Thelazia callipaeda</name>
    <name type="common">Oriental eyeworm</name>
    <name type="synonym">Parasitic nematode</name>
    <dbReference type="NCBI Taxonomy" id="103827"/>
    <lineage>
        <taxon>Eukaryota</taxon>
        <taxon>Metazoa</taxon>
        <taxon>Ecdysozoa</taxon>
        <taxon>Nematoda</taxon>
        <taxon>Chromadorea</taxon>
        <taxon>Rhabditida</taxon>
        <taxon>Spirurina</taxon>
        <taxon>Spiruromorpha</taxon>
        <taxon>Thelazioidea</taxon>
        <taxon>Thelaziidae</taxon>
        <taxon>Thelazia</taxon>
    </lineage>
</organism>
<name>A0A0N5CNW8_THECL</name>
<dbReference type="Pfam" id="PF15228">
    <property type="entry name" value="DAP"/>
    <property type="match status" value="1"/>
</dbReference>
<evidence type="ECO:0000313" key="4">
    <source>
        <dbReference type="WBParaSite" id="TCLT_0000189501-mRNA-1"/>
    </source>
</evidence>
<evidence type="ECO:0000256" key="1">
    <source>
        <dbReference type="SAM" id="MobiDB-lite"/>
    </source>
</evidence>
<dbReference type="EMBL" id="UYYF01000301">
    <property type="protein sequence ID" value="VDM97586.1"/>
    <property type="molecule type" value="Genomic_DNA"/>
</dbReference>
<dbReference type="AlphaFoldDB" id="A0A0N5CNW8"/>